<dbReference type="NCBIfam" id="TIGR01727">
    <property type="entry name" value="oligo_HPY"/>
    <property type="match status" value="1"/>
</dbReference>
<comment type="similarity">
    <text evidence="1">Belongs to the ABC transporter superfamily.</text>
</comment>
<dbReference type="CDD" id="cd03257">
    <property type="entry name" value="ABC_NikE_OppD_transporters"/>
    <property type="match status" value="1"/>
</dbReference>
<evidence type="ECO:0000256" key="2">
    <source>
        <dbReference type="ARBA" id="ARBA00022448"/>
    </source>
</evidence>
<feature type="domain" description="ABC transporter" evidence="5">
    <location>
        <begin position="10"/>
        <end position="260"/>
    </location>
</feature>
<dbReference type="PANTHER" id="PTHR43776:SF8">
    <property type="entry name" value="ABC TRANSPORTER, ATP-BINDING PROTEIN"/>
    <property type="match status" value="1"/>
</dbReference>
<dbReference type="SMART" id="SM00382">
    <property type="entry name" value="AAA"/>
    <property type="match status" value="1"/>
</dbReference>
<dbReference type="Pfam" id="PF08352">
    <property type="entry name" value="oligo_HPY"/>
    <property type="match status" value="1"/>
</dbReference>
<comment type="caution">
    <text evidence="6">The sequence shown here is derived from an EMBL/GenBank/DDBJ whole genome shotgun (WGS) entry which is preliminary data.</text>
</comment>
<organism evidence="6 7">
    <name type="scientific">Paratissierella segnis</name>
    <dbReference type="NCBI Taxonomy" id="2763679"/>
    <lineage>
        <taxon>Bacteria</taxon>
        <taxon>Bacillati</taxon>
        <taxon>Bacillota</taxon>
        <taxon>Tissierellia</taxon>
        <taxon>Tissierellales</taxon>
        <taxon>Tissierellaceae</taxon>
        <taxon>Paratissierella</taxon>
    </lineage>
</organism>
<evidence type="ECO:0000256" key="1">
    <source>
        <dbReference type="ARBA" id="ARBA00005417"/>
    </source>
</evidence>
<keyword evidence="3" id="KW-0547">Nucleotide-binding</keyword>
<dbReference type="PROSITE" id="PS50893">
    <property type="entry name" value="ABC_TRANSPORTER_2"/>
    <property type="match status" value="1"/>
</dbReference>
<dbReference type="AlphaFoldDB" id="A0A926ESJ5"/>
<dbReference type="GO" id="GO:0005524">
    <property type="term" value="F:ATP binding"/>
    <property type="evidence" value="ECO:0007669"/>
    <property type="project" value="UniProtKB-KW"/>
</dbReference>
<dbReference type="FunFam" id="3.40.50.300:FF:000016">
    <property type="entry name" value="Oligopeptide ABC transporter ATP-binding component"/>
    <property type="match status" value="1"/>
</dbReference>
<dbReference type="InterPro" id="IPR017871">
    <property type="entry name" value="ABC_transporter-like_CS"/>
</dbReference>
<dbReference type="InterPro" id="IPR050319">
    <property type="entry name" value="ABC_transp_ATP-bind"/>
</dbReference>
<dbReference type="PROSITE" id="PS00211">
    <property type="entry name" value="ABC_TRANSPORTER_1"/>
    <property type="match status" value="1"/>
</dbReference>
<accession>A0A926ESJ5</accession>
<evidence type="ECO:0000313" key="6">
    <source>
        <dbReference type="EMBL" id="MBC8587438.1"/>
    </source>
</evidence>
<dbReference type="EMBL" id="JACRTG010000011">
    <property type="protein sequence ID" value="MBC8587438.1"/>
    <property type="molecule type" value="Genomic_DNA"/>
</dbReference>
<protein>
    <submittedName>
        <fullName evidence="6">ATP-binding cassette domain-containing protein</fullName>
    </submittedName>
</protein>
<keyword evidence="2" id="KW-0813">Transport</keyword>
<dbReference type="GO" id="GO:0055085">
    <property type="term" value="P:transmembrane transport"/>
    <property type="evidence" value="ECO:0007669"/>
    <property type="project" value="UniProtKB-ARBA"/>
</dbReference>
<dbReference type="InterPro" id="IPR003439">
    <property type="entry name" value="ABC_transporter-like_ATP-bd"/>
</dbReference>
<dbReference type="Proteomes" id="UP000601171">
    <property type="component" value="Unassembled WGS sequence"/>
</dbReference>
<evidence type="ECO:0000256" key="3">
    <source>
        <dbReference type="ARBA" id="ARBA00022741"/>
    </source>
</evidence>
<evidence type="ECO:0000259" key="5">
    <source>
        <dbReference type="PROSITE" id="PS50893"/>
    </source>
</evidence>
<dbReference type="InterPro" id="IPR003593">
    <property type="entry name" value="AAA+_ATPase"/>
</dbReference>
<dbReference type="Pfam" id="PF00005">
    <property type="entry name" value="ABC_tran"/>
    <property type="match status" value="1"/>
</dbReference>
<dbReference type="GO" id="GO:0015833">
    <property type="term" value="P:peptide transport"/>
    <property type="evidence" value="ECO:0007669"/>
    <property type="project" value="InterPro"/>
</dbReference>
<gene>
    <name evidence="6" type="ORF">H8707_04190</name>
</gene>
<evidence type="ECO:0000256" key="4">
    <source>
        <dbReference type="ARBA" id="ARBA00022840"/>
    </source>
</evidence>
<dbReference type="SUPFAM" id="SSF52540">
    <property type="entry name" value="P-loop containing nucleoside triphosphate hydrolases"/>
    <property type="match status" value="1"/>
</dbReference>
<dbReference type="PANTHER" id="PTHR43776">
    <property type="entry name" value="TRANSPORT ATP-BINDING PROTEIN"/>
    <property type="match status" value="1"/>
</dbReference>
<dbReference type="InterPro" id="IPR027417">
    <property type="entry name" value="P-loop_NTPase"/>
</dbReference>
<dbReference type="InterPro" id="IPR013563">
    <property type="entry name" value="Oligopep_ABC_C"/>
</dbReference>
<keyword evidence="7" id="KW-1185">Reference proteome</keyword>
<evidence type="ECO:0000313" key="7">
    <source>
        <dbReference type="Proteomes" id="UP000601171"/>
    </source>
</evidence>
<sequence length="329" mass="37538">MTNLNQRTILKVENLKTYFEIDKRFISRQKKYVYAVDDVSLDVKEGETLGIVGESGCGKSTLLHSIMRTVPVTSGRIEFDGKDVLSLNKKELRQVRKDKQIIFQDPFSSLDPRMTIGEIIEEPLIVHGVTDVAERRRRVLETFEYVELLEDFYYRYPHEFSGGQRQRVSIARSLVLKPKLILCDEPVSALDVSIQSQILNLLNDLQKQLDLTYIFVSHALNVIRHVSDRVCVMYLGKVLETADVEELFERPKHPYTAALLSSIPIPDPTVNRVHASIKGELPSPSNPPSGCRFHTRCPYVKDKCINEEPVLEEKSSSHIVACHFSDEIL</sequence>
<dbReference type="Gene3D" id="3.40.50.300">
    <property type="entry name" value="P-loop containing nucleotide triphosphate hydrolases"/>
    <property type="match status" value="1"/>
</dbReference>
<proteinExistence type="inferred from homology"/>
<reference evidence="6" key="1">
    <citation type="submission" date="2020-08" db="EMBL/GenBank/DDBJ databases">
        <title>Genome public.</title>
        <authorList>
            <person name="Liu C."/>
            <person name="Sun Q."/>
        </authorList>
    </citation>
    <scope>NUCLEOTIDE SEQUENCE</scope>
    <source>
        <strain evidence="6">BX21</strain>
    </source>
</reference>
<keyword evidence="4 6" id="KW-0067">ATP-binding</keyword>
<dbReference type="GO" id="GO:0016887">
    <property type="term" value="F:ATP hydrolysis activity"/>
    <property type="evidence" value="ECO:0007669"/>
    <property type="project" value="InterPro"/>
</dbReference>
<name>A0A926ESJ5_9FIRM</name>